<reference evidence="2" key="1">
    <citation type="submission" date="2007-09" db="EMBL/GenBank/DDBJ databases">
        <title>Complete genome sequence of Rickettsia canadensis.</title>
        <authorList>
            <person name="Madan A."/>
            <person name="Fahey J."/>
            <person name="Helton E."/>
            <person name="Ketteman M."/>
            <person name="Madan A."/>
            <person name="Rodrigues S."/>
            <person name="Sanchez A."/>
            <person name="Whiting M."/>
            <person name="Dasch G."/>
            <person name="Eremeeva M."/>
        </authorList>
    </citation>
    <scope>NUCLEOTIDE SEQUENCE [LARGE SCALE GENOMIC DNA]</scope>
    <source>
        <strain evidence="2">McKiel</strain>
    </source>
</reference>
<keyword evidence="1" id="KW-0418">Kinase</keyword>
<dbReference type="HOGENOM" id="CLU_3221378_0_0_5"/>
<dbReference type="GO" id="GO:0003951">
    <property type="term" value="F:NAD+ kinase activity"/>
    <property type="evidence" value="ECO:0007669"/>
    <property type="project" value="UniProtKB-EC"/>
</dbReference>
<gene>
    <name evidence="1" type="primary">ppnK</name>
    <name evidence="1" type="ordered locus">A1E_03915</name>
</gene>
<dbReference type="RefSeq" id="WP_012148905.1">
    <property type="nucleotide sequence ID" value="NC_009879.1"/>
</dbReference>
<protein>
    <submittedName>
        <fullName evidence="1">Inorganic polyphosphate/ATP-NAD kinase</fullName>
        <ecNumber evidence="1">2.7.1.23</ecNumber>
    </submittedName>
</protein>
<proteinExistence type="predicted"/>
<dbReference type="Proteomes" id="UP000007056">
    <property type="component" value="Chromosome"/>
</dbReference>
<accession>A8EZC7</accession>
<dbReference type="STRING" id="293613.A1E_03915"/>
<name>A8EZC7_RICCK</name>
<dbReference type="EMBL" id="CP000409">
    <property type="protein sequence ID" value="ABV73710.1"/>
    <property type="molecule type" value="Genomic_DNA"/>
</dbReference>
<organism evidence="1 2">
    <name type="scientific">Rickettsia canadensis (strain McKiel)</name>
    <dbReference type="NCBI Taxonomy" id="293613"/>
    <lineage>
        <taxon>Bacteria</taxon>
        <taxon>Pseudomonadati</taxon>
        <taxon>Pseudomonadota</taxon>
        <taxon>Alphaproteobacteria</taxon>
        <taxon>Rickettsiales</taxon>
        <taxon>Rickettsiaceae</taxon>
        <taxon>Rickettsieae</taxon>
        <taxon>Rickettsia</taxon>
        <taxon>belli group</taxon>
    </lineage>
</organism>
<evidence type="ECO:0000313" key="2">
    <source>
        <dbReference type="Proteomes" id="UP000007056"/>
    </source>
</evidence>
<dbReference type="AlphaFoldDB" id="A8EZC7"/>
<dbReference type="EC" id="2.7.1.23" evidence="1"/>
<keyword evidence="1" id="KW-0808">Transferase</keyword>
<evidence type="ECO:0000313" key="1">
    <source>
        <dbReference type="EMBL" id="ABV73710.1"/>
    </source>
</evidence>
<dbReference type="KEGG" id="rcm:A1E_03915"/>
<sequence>MIQSINIAKKILIKKRSIEEIHEITELSIKAIEQLQAEIENLQK</sequence>